<sequence length="240" mass="27408">MKIIVPMGGDNESITTQYMRSLYEIEKKTVLQHVYEHLSKIDNAEFIFIVKREDVSKYHVDDMLKLLVPNVKVIIAEGETKGAICTCLLAVDKINDEEPLIVVGVDQVLNINLNEVVNNFIKNDYDAGTIIFEDIHPKWSYVKLDESGLVIQAAEKRPISKNATTGFYYYKKAKDFLDSATTMIKKGASVNGVYYVAPSLNEMVLKQKKIGAYKVDKSNYFNLKKQRGREEYEDYLKGEK</sequence>
<dbReference type="EMBL" id="AP019827">
    <property type="protein sequence ID" value="BBM41668.1"/>
    <property type="molecule type" value="Genomic_DNA"/>
</dbReference>
<dbReference type="AlphaFoldDB" id="A0A510JQR0"/>
<dbReference type="InterPro" id="IPR005835">
    <property type="entry name" value="NTP_transferase_dom"/>
</dbReference>
<evidence type="ECO:0000313" key="3">
    <source>
        <dbReference type="Proteomes" id="UP000322617"/>
    </source>
</evidence>
<gene>
    <name evidence="2" type="ORF">JCM16776_1914</name>
</gene>
<dbReference type="PIRSF" id="PIRSF028162">
    <property type="entry name" value="BcbE_prd"/>
    <property type="match status" value="1"/>
</dbReference>
<dbReference type="Pfam" id="PF00483">
    <property type="entry name" value="NTP_transferase"/>
    <property type="match status" value="1"/>
</dbReference>
<dbReference type="InterPro" id="IPR029044">
    <property type="entry name" value="Nucleotide-diphossugar_trans"/>
</dbReference>
<name>A0A510JQR0_9FUSO</name>
<dbReference type="SUPFAM" id="SSF53448">
    <property type="entry name" value="Nucleotide-diphospho-sugar transferases"/>
    <property type="match status" value="1"/>
</dbReference>
<dbReference type="RefSeq" id="WP_018451084.1">
    <property type="nucleotide sequence ID" value="NZ_AP019827.1"/>
</dbReference>
<organism evidence="2 3">
    <name type="scientific">Leptotrichia shahii</name>
    <dbReference type="NCBI Taxonomy" id="157691"/>
    <lineage>
        <taxon>Bacteria</taxon>
        <taxon>Fusobacteriati</taxon>
        <taxon>Fusobacteriota</taxon>
        <taxon>Fusobacteriia</taxon>
        <taxon>Fusobacteriales</taxon>
        <taxon>Leptotrichiaceae</taxon>
        <taxon>Leptotrichia</taxon>
    </lineage>
</organism>
<dbReference type="Proteomes" id="UP000322617">
    <property type="component" value="Chromosome"/>
</dbReference>
<evidence type="ECO:0000259" key="1">
    <source>
        <dbReference type="Pfam" id="PF00483"/>
    </source>
</evidence>
<dbReference type="OrthoDB" id="9788272at2"/>
<proteinExistence type="predicted"/>
<feature type="domain" description="Nucleotidyl transferase" evidence="1">
    <location>
        <begin position="14"/>
        <end position="172"/>
    </location>
</feature>
<dbReference type="InterPro" id="IPR016873">
    <property type="entry name" value="Caps_polysacc_synth_BcbE_prd"/>
</dbReference>
<evidence type="ECO:0000313" key="2">
    <source>
        <dbReference type="EMBL" id="BBM41668.1"/>
    </source>
</evidence>
<keyword evidence="3" id="KW-1185">Reference proteome</keyword>
<dbReference type="CDD" id="cd04183">
    <property type="entry name" value="GT2_BcE_like"/>
    <property type="match status" value="1"/>
</dbReference>
<dbReference type="STRING" id="1122172.GCA_000373045_01464"/>
<dbReference type="KEGG" id="lsz:JCM16776_1914"/>
<protein>
    <recommendedName>
        <fullName evidence="1">Nucleotidyl transferase domain-containing protein</fullName>
    </recommendedName>
</protein>
<reference evidence="2 3" key="1">
    <citation type="submission" date="2019-07" db="EMBL/GenBank/DDBJ databases">
        <title>Complete Genome Sequence of Leptotrichia shahii Strain JCM 16776.</title>
        <authorList>
            <person name="Watanabe S."/>
            <person name="Cui L."/>
        </authorList>
    </citation>
    <scope>NUCLEOTIDE SEQUENCE [LARGE SCALE GENOMIC DNA]</scope>
    <source>
        <strain evidence="2 3">JCM16776</strain>
    </source>
</reference>
<dbReference type="Gene3D" id="3.90.550.10">
    <property type="entry name" value="Spore Coat Polysaccharide Biosynthesis Protein SpsA, Chain A"/>
    <property type="match status" value="1"/>
</dbReference>
<accession>A0A510JQR0</accession>